<feature type="domain" description="DUF7344" evidence="2">
    <location>
        <begin position="25"/>
        <end position="102"/>
    </location>
</feature>
<feature type="transmembrane region" description="Helical" evidence="1">
    <location>
        <begin position="128"/>
        <end position="145"/>
    </location>
</feature>
<dbReference type="AlphaFoldDB" id="E7QTD2"/>
<evidence type="ECO:0000313" key="4">
    <source>
        <dbReference type="EMBL" id="SHK81411.1"/>
    </source>
</evidence>
<keyword evidence="1" id="KW-0472">Membrane</keyword>
<dbReference type="Proteomes" id="UP000184203">
    <property type="component" value="Unassembled WGS sequence"/>
</dbReference>
<dbReference type="InterPro" id="IPR055768">
    <property type="entry name" value="DUF7344"/>
</dbReference>
<dbReference type="eggNOG" id="arCOG03828">
    <property type="taxonomic scope" value="Archaea"/>
</dbReference>
<organism evidence="3 5">
    <name type="scientific">Haladaptatus paucihalophilus DX253</name>
    <dbReference type="NCBI Taxonomy" id="797209"/>
    <lineage>
        <taxon>Archaea</taxon>
        <taxon>Methanobacteriati</taxon>
        <taxon>Methanobacteriota</taxon>
        <taxon>Stenosarchaea group</taxon>
        <taxon>Halobacteria</taxon>
        <taxon>Halobacteriales</taxon>
        <taxon>Haladaptataceae</taxon>
        <taxon>Haladaptatus</taxon>
    </lineage>
</organism>
<dbReference type="STRING" id="797209.GCA_000376445_02735"/>
<gene>
    <name evidence="4" type="ORF">SAMN05444342_2263</name>
    <name evidence="3" type="ORF">ZOD2009_10300</name>
</gene>
<evidence type="ECO:0000259" key="2">
    <source>
        <dbReference type="Pfam" id="PF24035"/>
    </source>
</evidence>
<evidence type="ECO:0000313" key="3">
    <source>
        <dbReference type="EMBL" id="EFW91861.1"/>
    </source>
</evidence>
<proteinExistence type="predicted"/>
<name>E7QTD2_HALPU</name>
<dbReference type="RefSeq" id="WP_007979435.1">
    <property type="nucleotide sequence ID" value="NZ_AEMG01000009.1"/>
</dbReference>
<dbReference type="Pfam" id="PF24035">
    <property type="entry name" value="DUF7344"/>
    <property type="match status" value="1"/>
</dbReference>
<protein>
    <recommendedName>
        <fullName evidence="2">DUF7344 domain-containing protein</fullName>
    </recommendedName>
</protein>
<evidence type="ECO:0000313" key="6">
    <source>
        <dbReference type="Proteomes" id="UP000184203"/>
    </source>
</evidence>
<reference evidence="4" key="3">
    <citation type="submission" date="2016-11" db="EMBL/GenBank/DDBJ databases">
        <authorList>
            <person name="Jaros S."/>
            <person name="Januszkiewicz K."/>
            <person name="Wedrychowicz H."/>
        </authorList>
    </citation>
    <scope>NUCLEOTIDE SEQUENCE [LARGE SCALE GENOMIC DNA]</scope>
    <source>
        <strain evidence="4">DX253</strain>
    </source>
</reference>
<dbReference type="EMBL" id="FRAN01000003">
    <property type="protein sequence ID" value="SHK81411.1"/>
    <property type="molecule type" value="Genomic_DNA"/>
</dbReference>
<dbReference type="OrthoDB" id="331021at2157"/>
<accession>E7QTD2</accession>
<reference evidence="6" key="2">
    <citation type="submission" date="2016-11" db="EMBL/GenBank/DDBJ databases">
        <authorList>
            <person name="Varghese N."/>
            <person name="Submissions S."/>
        </authorList>
    </citation>
    <scope>NUCLEOTIDE SEQUENCE [LARGE SCALE GENOMIC DNA]</scope>
    <source>
        <strain evidence="6">DX253</strain>
    </source>
</reference>
<dbReference type="Proteomes" id="UP000003751">
    <property type="component" value="Unassembled WGS sequence"/>
</dbReference>
<keyword evidence="6" id="KW-1185">Reference proteome</keyword>
<sequence length="199" mass="22726">MNTTQTRERTDRARSRAFSEQEVYDAVKNLRRRYVLYSLNRQRGSVELGELAEQIAAWENNISREEVSPEQRKSVYSALYQTHLPKLENIGIVSYDRDSKQVSFTDGARDFELYLATDSQTTVPWHKLYVALSAVGALLLGLGWFELVPASGFQLATFVLVAFGMTATAHFYDRHCWQQRFQGATPDLAVEFGDDGRFL</sequence>
<feature type="transmembrane region" description="Helical" evidence="1">
    <location>
        <begin position="151"/>
        <end position="172"/>
    </location>
</feature>
<evidence type="ECO:0000313" key="5">
    <source>
        <dbReference type="Proteomes" id="UP000003751"/>
    </source>
</evidence>
<keyword evidence="1" id="KW-0812">Transmembrane</keyword>
<evidence type="ECO:0000256" key="1">
    <source>
        <dbReference type="SAM" id="Phobius"/>
    </source>
</evidence>
<dbReference type="PATRIC" id="fig|797209.4.peg.2021"/>
<reference evidence="3 5" key="1">
    <citation type="journal article" date="2014" name="ISME J.">
        <title>Trehalose/2-sulfotrehalose biosynthesis and glycine-betaine uptake are widely spread mechanisms for osmoadaptation in the Halobacteriales.</title>
        <authorList>
            <person name="Youssef N.H."/>
            <person name="Savage-Ashlock K.N."/>
            <person name="McCully A.L."/>
            <person name="Luedtke B."/>
            <person name="Shaw E.I."/>
            <person name="Hoff W.D."/>
            <person name="Elshahed M.S."/>
        </authorList>
    </citation>
    <scope>NUCLEOTIDE SEQUENCE [LARGE SCALE GENOMIC DNA]</scope>
    <source>
        <strain evidence="3 5">DX253</strain>
    </source>
</reference>
<dbReference type="EMBL" id="AEMG01000009">
    <property type="protein sequence ID" value="EFW91861.1"/>
    <property type="molecule type" value="Genomic_DNA"/>
</dbReference>
<keyword evidence="1" id="KW-1133">Transmembrane helix</keyword>